<dbReference type="AlphaFoldDB" id="A0A174R4Z6"/>
<feature type="transmembrane region" description="Helical" evidence="6">
    <location>
        <begin position="232"/>
        <end position="249"/>
    </location>
</feature>
<dbReference type="InterPro" id="IPR002797">
    <property type="entry name" value="Polysacc_synth"/>
</dbReference>
<feature type="transmembrane region" description="Helical" evidence="6">
    <location>
        <begin position="48"/>
        <end position="74"/>
    </location>
</feature>
<accession>A0A174R4Z6</accession>
<proteinExistence type="predicted"/>
<name>A0A174R4Z6_BACUN</name>
<evidence type="ECO:0000256" key="5">
    <source>
        <dbReference type="ARBA" id="ARBA00023136"/>
    </source>
</evidence>
<feature type="transmembrane region" description="Helical" evidence="6">
    <location>
        <begin position="295"/>
        <end position="313"/>
    </location>
</feature>
<keyword evidence="3 6" id="KW-0812">Transmembrane</keyword>
<protein>
    <submittedName>
        <fullName evidence="7">Polysaccharide biosynthesis protein</fullName>
    </submittedName>
</protein>
<feature type="transmembrane region" description="Helical" evidence="6">
    <location>
        <begin position="111"/>
        <end position="131"/>
    </location>
</feature>
<gene>
    <name evidence="7" type="ORF">ERS852510_02320</name>
</gene>
<comment type="subcellular location">
    <subcellularLocation>
        <location evidence="1">Cell membrane</location>
        <topology evidence="1">Multi-pass membrane protein</topology>
    </subcellularLocation>
</comment>
<reference evidence="7 8" key="1">
    <citation type="submission" date="2015-09" db="EMBL/GenBank/DDBJ databases">
        <authorList>
            <consortium name="Pathogen Informatics"/>
        </authorList>
    </citation>
    <scope>NUCLEOTIDE SEQUENCE [LARGE SCALE GENOMIC DNA]</scope>
    <source>
        <strain evidence="7 8">2789STDY5834898</strain>
    </source>
</reference>
<dbReference type="Pfam" id="PF01943">
    <property type="entry name" value="Polysacc_synt"/>
    <property type="match status" value="1"/>
</dbReference>
<dbReference type="PANTHER" id="PTHR30250">
    <property type="entry name" value="PST FAMILY PREDICTED COLANIC ACID TRANSPORTER"/>
    <property type="match status" value="1"/>
</dbReference>
<dbReference type="PANTHER" id="PTHR30250:SF11">
    <property type="entry name" value="O-ANTIGEN TRANSPORTER-RELATED"/>
    <property type="match status" value="1"/>
</dbReference>
<evidence type="ECO:0000256" key="4">
    <source>
        <dbReference type="ARBA" id="ARBA00022989"/>
    </source>
</evidence>
<dbReference type="RefSeq" id="WP_057253322.1">
    <property type="nucleotide sequence ID" value="NZ_CZAO01000010.1"/>
</dbReference>
<evidence type="ECO:0000256" key="6">
    <source>
        <dbReference type="SAM" id="Phobius"/>
    </source>
</evidence>
<feature type="transmembrane region" description="Helical" evidence="6">
    <location>
        <begin position="170"/>
        <end position="190"/>
    </location>
</feature>
<evidence type="ECO:0000313" key="8">
    <source>
        <dbReference type="Proteomes" id="UP000095766"/>
    </source>
</evidence>
<keyword evidence="5 6" id="KW-0472">Membrane</keyword>
<sequence length="463" mass="51433">MNLSSRNKELAKNTALFGISSFASKVLVFLMVPLYTSVFTTEEYGISSLINITTALLMPLLTMCISDAVLRFCLDNDSNIKEVISYGVKLTLLGTIVAAMVAYPLNLVLKLGIYAVFIPIQFATNSFYNLLQKMGRGVNKIKECAVAGVMQTFIVVGLNLLFLLVFELGILGYILSYIIAQLATAIYLAVKCNLKSYIQKVNLRSNKKYLQYSAPLVPNNLSWWLIDSASSYIIKIFVGTAAVGIYSAAMRVPTIVTVISGIFIEAWLLSVIKVYDDADGKHYIAVGYRMYKSTMVFITLVLITLAQPLARILLRGDFYEGWQYIPIMLCMALLGGLSGFMGTVFSAEKKTKLYFITALWGGLLATGLSIAYAGRFGLYAVTIACTLGNLLTWMWREVAANKYVRFDVSYSRNAIDIICLATMSVLAMKELYSYEIIVFAIFGLNNFKDFKVTVVKILAMIKR</sequence>
<evidence type="ECO:0000256" key="1">
    <source>
        <dbReference type="ARBA" id="ARBA00004651"/>
    </source>
</evidence>
<keyword evidence="4 6" id="KW-1133">Transmembrane helix</keyword>
<evidence type="ECO:0000313" key="7">
    <source>
        <dbReference type="EMBL" id="CUP77509.1"/>
    </source>
</evidence>
<dbReference type="Proteomes" id="UP000095766">
    <property type="component" value="Unassembled WGS sequence"/>
</dbReference>
<keyword evidence="2" id="KW-1003">Cell membrane</keyword>
<feature type="transmembrane region" description="Helical" evidence="6">
    <location>
        <begin position="353"/>
        <end position="372"/>
    </location>
</feature>
<feature type="transmembrane region" description="Helical" evidence="6">
    <location>
        <begin position="255"/>
        <end position="275"/>
    </location>
</feature>
<evidence type="ECO:0000256" key="2">
    <source>
        <dbReference type="ARBA" id="ARBA00022475"/>
    </source>
</evidence>
<feature type="transmembrane region" description="Helical" evidence="6">
    <location>
        <begin position="86"/>
        <end position="105"/>
    </location>
</feature>
<organism evidence="7 8">
    <name type="scientific">Bacteroides uniformis</name>
    <dbReference type="NCBI Taxonomy" id="820"/>
    <lineage>
        <taxon>Bacteria</taxon>
        <taxon>Pseudomonadati</taxon>
        <taxon>Bacteroidota</taxon>
        <taxon>Bacteroidia</taxon>
        <taxon>Bacteroidales</taxon>
        <taxon>Bacteroidaceae</taxon>
        <taxon>Bacteroides</taxon>
    </lineage>
</organism>
<feature type="transmembrane region" description="Helical" evidence="6">
    <location>
        <begin position="325"/>
        <end position="346"/>
    </location>
</feature>
<evidence type="ECO:0000256" key="3">
    <source>
        <dbReference type="ARBA" id="ARBA00022692"/>
    </source>
</evidence>
<feature type="transmembrane region" description="Helical" evidence="6">
    <location>
        <begin position="143"/>
        <end position="164"/>
    </location>
</feature>
<feature type="transmembrane region" description="Helical" evidence="6">
    <location>
        <begin position="15"/>
        <end position="36"/>
    </location>
</feature>
<feature type="transmembrane region" description="Helical" evidence="6">
    <location>
        <begin position="378"/>
        <end position="395"/>
    </location>
</feature>
<dbReference type="InterPro" id="IPR050833">
    <property type="entry name" value="Poly_Biosynth_Transport"/>
</dbReference>
<dbReference type="GO" id="GO:0005886">
    <property type="term" value="C:plasma membrane"/>
    <property type="evidence" value="ECO:0007669"/>
    <property type="project" value="UniProtKB-SubCell"/>
</dbReference>
<dbReference type="EMBL" id="CZAO01000010">
    <property type="protein sequence ID" value="CUP77509.1"/>
    <property type="molecule type" value="Genomic_DNA"/>
</dbReference>